<dbReference type="Proteomes" id="UP000000547">
    <property type="component" value="Chromosome"/>
</dbReference>
<evidence type="ECO:0000313" key="2">
    <source>
        <dbReference type="EMBL" id="AAZ24092.1"/>
    </source>
</evidence>
<accession>Q484X7</accession>
<proteinExistence type="predicted"/>
<evidence type="ECO:0000313" key="3">
    <source>
        <dbReference type="Proteomes" id="UP000000547"/>
    </source>
</evidence>
<organism evidence="2 3">
    <name type="scientific">Colwellia psychrerythraea (strain 34H / ATCC BAA-681)</name>
    <name type="common">Vibrio psychroerythus</name>
    <dbReference type="NCBI Taxonomy" id="167879"/>
    <lineage>
        <taxon>Bacteria</taxon>
        <taxon>Pseudomonadati</taxon>
        <taxon>Pseudomonadota</taxon>
        <taxon>Gammaproteobacteria</taxon>
        <taxon>Alteromonadales</taxon>
        <taxon>Colwelliaceae</taxon>
        <taxon>Colwellia</taxon>
    </lineage>
</organism>
<protein>
    <submittedName>
        <fullName evidence="2">Uncharacterized protein</fullName>
    </submittedName>
</protein>
<feature type="transmembrane region" description="Helical" evidence="1">
    <location>
        <begin position="342"/>
        <end position="367"/>
    </location>
</feature>
<keyword evidence="1" id="KW-1133">Transmembrane helix</keyword>
<sequence>MLTLSALFLTAIENSKDTLVEYSIAAESLDRQPEVLNEYKSWVKEKLSTYSASEYEKIFSNVEKSTKFKLVELPTSGKSNLPVTIARKEISTVEGLRYATMPILPREITYWLNELPFKIKQNAEISLFEVNSLSNALENGSFNCSSNKRFWTFCDEKESMDPSNYPSGAQYFKLDTTQGLCIDSEAINTGSLAVACKVISVPNSSISAFLSEKKEKLPLPISSPPSYQQVSEILGDVKTIDDFREKIHRYKSDAQKLQFSSFDFSSNFIVPGSILVVSLIFLQMLSNLKFCNNNLTNENSFFSLSLIHNDLIIAIISWVVVVILMLFYLTSGFVYIDKNAFQVIAFIIASCVLCVAVIVSAKLCFLIRIKACKLTNT</sequence>
<keyword evidence="1" id="KW-0472">Membrane</keyword>
<dbReference type="HOGENOM" id="CLU_733016_0_0_6"/>
<evidence type="ECO:0000256" key="1">
    <source>
        <dbReference type="SAM" id="Phobius"/>
    </source>
</evidence>
<feature type="transmembrane region" description="Helical" evidence="1">
    <location>
        <begin position="311"/>
        <end position="336"/>
    </location>
</feature>
<dbReference type="AlphaFoldDB" id="Q484X7"/>
<dbReference type="KEGG" id="cps:CPS_1650"/>
<keyword evidence="1" id="KW-0812">Transmembrane</keyword>
<reference evidence="2" key="1">
    <citation type="journal article" date="2005" name="Proc. Natl. Acad. Sci. U.S.A.">
        <title>The psychrophilic lifestyle as revealed by the genome sequence of Colwellia psychrerythraea 34H through genomic and proteomic analyses.</title>
        <authorList>
            <person name="Methe B.A."/>
            <person name="Nelson K.E."/>
            <person name="Deming J.W."/>
            <person name="Momen B."/>
            <person name="Melamud E."/>
            <person name="Zhang X."/>
            <person name="Moult J."/>
            <person name="Madupu R."/>
            <person name="Nelson W.C."/>
            <person name="Dodson R.J."/>
            <person name="Brinkac L.M."/>
            <person name="Daugherty S.C."/>
            <person name="Durkin A.S."/>
            <person name="DeBoy R.T."/>
            <person name="Kolonay J.F."/>
            <person name="Sullivan S.A."/>
            <person name="Zhou L."/>
            <person name="Davidsen T.M."/>
            <person name="Wu M."/>
            <person name="Huston A.L."/>
            <person name="Lewis M."/>
            <person name="Weaver B."/>
            <person name="Weidman J.F."/>
            <person name="Khouri H."/>
            <person name="Utterback T.R."/>
            <person name="Feldblyum T.V."/>
            <person name="Fraser C.M."/>
        </authorList>
    </citation>
    <scope>NUCLEOTIDE SEQUENCE [LARGE SCALE GENOMIC DNA]</scope>
    <source>
        <strain evidence="2">34H</strain>
    </source>
</reference>
<gene>
    <name evidence="2" type="ordered locus">CPS_1650</name>
</gene>
<dbReference type="EMBL" id="CP000083">
    <property type="protein sequence ID" value="AAZ24092.1"/>
    <property type="molecule type" value="Genomic_DNA"/>
</dbReference>
<name>Q484X7_COLP3</name>
<feature type="transmembrane region" description="Helical" evidence="1">
    <location>
        <begin position="268"/>
        <end position="290"/>
    </location>
</feature>